<comment type="function">
    <text evidence="6">May be involved in recombination.</text>
</comment>
<dbReference type="GO" id="GO:0003690">
    <property type="term" value="F:double-stranded DNA binding"/>
    <property type="evidence" value="ECO:0007669"/>
    <property type="project" value="TreeGrafter"/>
</dbReference>
<organism evidence="7 8">
    <name type="scientific">Pandoraea cepalis</name>
    <dbReference type="NCBI Taxonomy" id="2508294"/>
    <lineage>
        <taxon>Bacteria</taxon>
        <taxon>Pseudomonadati</taxon>
        <taxon>Pseudomonadota</taxon>
        <taxon>Betaproteobacteria</taxon>
        <taxon>Burkholderiales</taxon>
        <taxon>Burkholderiaceae</taxon>
        <taxon>Pandoraea</taxon>
    </lineage>
</organism>
<protein>
    <recommendedName>
        <fullName evidence="3 6">Recombination-associated protein RdgC</fullName>
    </recommendedName>
</protein>
<proteinExistence type="inferred from homology"/>
<dbReference type="AlphaFoldDB" id="A0A5E4TS97"/>
<evidence type="ECO:0000313" key="8">
    <source>
        <dbReference type="Proteomes" id="UP000384354"/>
    </source>
</evidence>
<dbReference type="PANTHER" id="PTHR38103">
    <property type="entry name" value="RECOMBINATION-ASSOCIATED PROTEIN RDGC"/>
    <property type="match status" value="1"/>
</dbReference>
<dbReference type="InterPro" id="IPR007476">
    <property type="entry name" value="RdgC"/>
</dbReference>
<evidence type="ECO:0000256" key="5">
    <source>
        <dbReference type="ARBA" id="ARBA00023172"/>
    </source>
</evidence>
<dbReference type="PANTHER" id="PTHR38103:SF1">
    <property type="entry name" value="RECOMBINATION-ASSOCIATED PROTEIN RDGC"/>
    <property type="match status" value="1"/>
</dbReference>
<sequence>MPMWFKNLQLHRIPAGWSMSVAQMETALEKHAFCEGGSLEMQVQGWAPPREGGELVHSINRQFLLAYRAEKKLLPSTVVNQVTRAKAVELEEQQGFKPGRKQMRELKEQVTDELLPRAFGIRRDTRVWIDPANRWLVIDAASPAKADEVRSLLLKTLDITLENVELNEAPVAMMTSWLAGNDAPGGFTVDQDVELRSNTDEKAAVRYVRHPLDGADVRQHIEAGKRCTRLAMTWNDRISFVLTDAFVIKRVTPLDVIKDAADPTAEGEAEKFDADIALMTGELARMLDDLVEALGGERQMGQMDKAA</sequence>
<evidence type="ECO:0000256" key="4">
    <source>
        <dbReference type="ARBA" id="ARBA00022490"/>
    </source>
</evidence>
<dbReference type="GO" id="GO:0043590">
    <property type="term" value="C:bacterial nucleoid"/>
    <property type="evidence" value="ECO:0007669"/>
    <property type="project" value="TreeGrafter"/>
</dbReference>
<dbReference type="GO" id="GO:0000018">
    <property type="term" value="P:regulation of DNA recombination"/>
    <property type="evidence" value="ECO:0007669"/>
    <property type="project" value="TreeGrafter"/>
</dbReference>
<comment type="subcellular location">
    <subcellularLocation>
        <location evidence="1 6">Cytoplasm</location>
        <location evidence="1 6">Nucleoid</location>
    </subcellularLocation>
</comment>
<evidence type="ECO:0000256" key="3">
    <source>
        <dbReference type="ARBA" id="ARBA00022296"/>
    </source>
</evidence>
<evidence type="ECO:0000256" key="6">
    <source>
        <dbReference type="HAMAP-Rule" id="MF_00194"/>
    </source>
</evidence>
<dbReference type="NCBIfam" id="NF001464">
    <property type="entry name" value="PRK00321.1-5"/>
    <property type="match status" value="1"/>
</dbReference>
<dbReference type="GO" id="GO:0005737">
    <property type="term" value="C:cytoplasm"/>
    <property type="evidence" value="ECO:0007669"/>
    <property type="project" value="UniProtKB-UniRule"/>
</dbReference>
<keyword evidence="5 6" id="KW-0233">DNA recombination</keyword>
<comment type="similarity">
    <text evidence="2 6">Belongs to the RdgC family.</text>
</comment>
<dbReference type="NCBIfam" id="NF001463">
    <property type="entry name" value="PRK00321.1-4"/>
    <property type="match status" value="1"/>
</dbReference>
<evidence type="ECO:0000256" key="1">
    <source>
        <dbReference type="ARBA" id="ARBA00004453"/>
    </source>
</evidence>
<keyword evidence="4 6" id="KW-0963">Cytoplasm</keyword>
<dbReference type="Proteomes" id="UP000384354">
    <property type="component" value="Unassembled WGS sequence"/>
</dbReference>
<evidence type="ECO:0000313" key="7">
    <source>
        <dbReference type="EMBL" id="VVD89488.1"/>
    </source>
</evidence>
<dbReference type="Pfam" id="PF04381">
    <property type="entry name" value="RdgC"/>
    <property type="match status" value="1"/>
</dbReference>
<dbReference type="EMBL" id="CABPSL010000004">
    <property type="protein sequence ID" value="VVD89488.1"/>
    <property type="molecule type" value="Genomic_DNA"/>
</dbReference>
<accession>A0A5E4TS97</accession>
<dbReference type="GO" id="GO:0006310">
    <property type="term" value="P:DNA recombination"/>
    <property type="evidence" value="ECO:0007669"/>
    <property type="project" value="UniProtKB-UniRule"/>
</dbReference>
<name>A0A5E4TS97_9BURK</name>
<dbReference type="HAMAP" id="MF_00194">
    <property type="entry name" value="RdgC"/>
    <property type="match status" value="1"/>
</dbReference>
<reference evidence="7 8" key="1">
    <citation type="submission" date="2019-08" db="EMBL/GenBank/DDBJ databases">
        <authorList>
            <person name="Peeters C."/>
        </authorList>
    </citation>
    <scope>NUCLEOTIDE SEQUENCE [LARGE SCALE GENOMIC DNA]</scope>
    <source>
        <strain evidence="7 8">LMG 31106</strain>
    </source>
</reference>
<gene>
    <name evidence="6 7" type="primary">rdgC</name>
    <name evidence="7" type="ORF">PCE31106_01537</name>
</gene>
<evidence type="ECO:0000256" key="2">
    <source>
        <dbReference type="ARBA" id="ARBA00008657"/>
    </source>
</evidence>